<dbReference type="STRING" id="953739.SVEN_2418"/>
<feature type="non-terminal residue" evidence="1">
    <location>
        <position position="1"/>
    </location>
</feature>
<keyword evidence="2" id="KW-1185">Reference proteome</keyword>
<dbReference type="Proteomes" id="UP000006854">
    <property type="component" value="Chromosome"/>
</dbReference>
<gene>
    <name evidence="1" type="ordered locus">SVEN_2418</name>
</gene>
<protein>
    <submittedName>
        <fullName evidence="1">Uncharacterized protein</fullName>
    </submittedName>
</protein>
<evidence type="ECO:0000313" key="2">
    <source>
        <dbReference type="Proteomes" id="UP000006854"/>
    </source>
</evidence>
<sequence length="81" mass="8706">PSPSAPHTGRPERLASADQLRAQGIPAGEVAARCRPGGWQQLLPGVFLLQPGTPTSEDRLRAALALRPQDRDRPPPRAPTR</sequence>
<dbReference type="HOGENOM" id="CLU_2579785_0_0_11"/>
<organism evidence="1 2">
    <name type="scientific">Streptomyces venezuelae (strain ATCC 10712 / CBS 650.69 / DSM 40230 / JCM 4526 / NBRC 13096 / PD 04745)</name>
    <dbReference type="NCBI Taxonomy" id="953739"/>
    <lineage>
        <taxon>Bacteria</taxon>
        <taxon>Bacillati</taxon>
        <taxon>Actinomycetota</taxon>
        <taxon>Actinomycetes</taxon>
        <taxon>Kitasatosporales</taxon>
        <taxon>Streptomycetaceae</taxon>
        <taxon>Streptomyces</taxon>
    </lineage>
</organism>
<dbReference type="EMBL" id="FR845719">
    <property type="protein sequence ID" value="CCA55704.1"/>
    <property type="molecule type" value="Genomic_DNA"/>
</dbReference>
<proteinExistence type="predicted"/>
<name>F2R2F5_STRVP</name>
<accession>F2R2F5</accession>
<dbReference type="PATRIC" id="fig|953739.5.peg.4614"/>
<evidence type="ECO:0000313" key="1">
    <source>
        <dbReference type="EMBL" id="CCA55704.1"/>
    </source>
</evidence>
<reference evidence="1 2" key="1">
    <citation type="journal article" date="2011" name="BMC Genomics">
        <title>Genome-wide analysis of the role of GlnR in Streptomyces venezuelae provides new insights into global nitrogen regulation in actinomycetes.</title>
        <authorList>
            <person name="Pullan S.T."/>
            <person name="Bibb M.J."/>
            <person name="Merrick M."/>
        </authorList>
    </citation>
    <scope>NUCLEOTIDE SEQUENCE [LARGE SCALE GENOMIC DNA]</scope>
    <source>
        <strain evidence="1">ATCC 10712</strain>
    </source>
</reference>
<dbReference type="AlphaFoldDB" id="F2R2F5"/>
<dbReference type="KEGG" id="sve:SVEN_2418"/>